<dbReference type="RefSeq" id="WP_200344033.1">
    <property type="nucleotide sequence ID" value="NZ_NRRL01000169.1"/>
</dbReference>
<evidence type="ECO:0000313" key="2">
    <source>
        <dbReference type="Proteomes" id="UP001296873"/>
    </source>
</evidence>
<sequence length="72" mass="7611">MWTQARSPLGYRCQDCDTDLPVVGADHGLSVLTCPECGRACDLDGGAAPRGNARPAKKVVATGMRAVMFPFT</sequence>
<reference evidence="1 2" key="1">
    <citation type="journal article" date="2020" name="Microorganisms">
        <title>Osmotic Adaptation and Compatible Solute Biosynthesis of Phototrophic Bacteria as Revealed from Genome Analyses.</title>
        <authorList>
            <person name="Imhoff J.F."/>
            <person name="Rahn T."/>
            <person name="Kunzel S."/>
            <person name="Keller A."/>
            <person name="Neulinger S.C."/>
        </authorList>
    </citation>
    <scope>NUCLEOTIDE SEQUENCE [LARGE SCALE GENOMIC DNA]</scope>
    <source>
        <strain evidence="1 2">DSM 9895</strain>
    </source>
</reference>
<gene>
    <name evidence="1" type="ORF">CKO28_25240</name>
</gene>
<name>A0ABS1DM38_9PROT</name>
<keyword evidence="2" id="KW-1185">Reference proteome</keyword>
<organism evidence="1 2">
    <name type="scientific">Rhodovibrio sodomensis</name>
    <dbReference type="NCBI Taxonomy" id="1088"/>
    <lineage>
        <taxon>Bacteria</taxon>
        <taxon>Pseudomonadati</taxon>
        <taxon>Pseudomonadota</taxon>
        <taxon>Alphaproteobacteria</taxon>
        <taxon>Rhodospirillales</taxon>
        <taxon>Rhodovibrionaceae</taxon>
        <taxon>Rhodovibrio</taxon>
    </lineage>
</organism>
<evidence type="ECO:0000313" key="1">
    <source>
        <dbReference type="EMBL" id="MBK1671309.1"/>
    </source>
</evidence>
<dbReference type="Proteomes" id="UP001296873">
    <property type="component" value="Unassembled WGS sequence"/>
</dbReference>
<protein>
    <submittedName>
        <fullName evidence="1">Uncharacterized protein</fullName>
    </submittedName>
</protein>
<accession>A0ABS1DM38</accession>
<dbReference type="EMBL" id="NRRL01000169">
    <property type="protein sequence ID" value="MBK1671309.1"/>
    <property type="molecule type" value="Genomic_DNA"/>
</dbReference>
<proteinExistence type="predicted"/>
<comment type="caution">
    <text evidence="1">The sequence shown here is derived from an EMBL/GenBank/DDBJ whole genome shotgun (WGS) entry which is preliminary data.</text>
</comment>